<evidence type="ECO:0000256" key="3">
    <source>
        <dbReference type="ARBA" id="ARBA00011233"/>
    </source>
</evidence>
<dbReference type="SMART" id="SM00032">
    <property type="entry name" value="CCP"/>
    <property type="match status" value="1"/>
</dbReference>
<keyword evidence="8" id="KW-0768">Sushi</keyword>
<proteinExistence type="inferred from homology"/>
<dbReference type="SUPFAM" id="SSF49785">
    <property type="entry name" value="Galactose-binding domain-like"/>
    <property type="match status" value="1"/>
</dbReference>
<dbReference type="InterPro" id="IPR000436">
    <property type="entry name" value="Sushi_SCR_CCP_dom"/>
</dbReference>
<dbReference type="Gene3D" id="2.10.70.10">
    <property type="entry name" value="Complement Module, domain 1"/>
    <property type="match status" value="1"/>
</dbReference>
<dbReference type="CDD" id="cd00033">
    <property type="entry name" value="CCP"/>
    <property type="match status" value="1"/>
</dbReference>
<evidence type="ECO:0000256" key="8">
    <source>
        <dbReference type="PROSITE-ProRule" id="PRU00302"/>
    </source>
</evidence>
<name>A0A6M2D3Y7_RHIMP</name>
<dbReference type="SUPFAM" id="SSF57535">
    <property type="entry name" value="Complement control module/SCR domain"/>
    <property type="match status" value="1"/>
</dbReference>
<comment type="function">
    <text evidence="1">Acts as a defensive agent. Recognizes blood group fucosylated oligosaccharides including A, B, H and Lewis B-type antigens. Does not recognize Lewis A antigen and has low affinity for monovalent haptens.</text>
</comment>
<dbReference type="InterPro" id="IPR006585">
    <property type="entry name" value="FTP1"/>
</dbReference>
<dbReference type="GO" id="GO:0001868">
    <property type="term" value="P:regulation of complement activation, lectin pathway"/>
    <property type="evidence" value="ECO:0007669"/>
    <property type="project" value="UniProtKB-ARBA"/>
</dbReference>
<dbReference type="InterPro" id="IPR035976">
    <property type="entry name" value="Sushi/SCR/CCP_sf"/>
</dbReference>
<evidence type="ECO:0000256" key="9">
    <source>
        <dbReference type="SAM" id="SignalP"/>
    </source>
</evidence>
<keyword evidence="4" id="KW-0479">Metal-binding</keyword>
<dbReference type="Gene3D" id="2.60.120.260">
    <property type="entry name" value="Galactose-binding domain-like"/>
    <property type="match status" value="1"/>
</dbReference>
<feature type="signal peptide" evidence="9">
    <location>
        <begin position="1"/>
        <end position="18"/>
    </location>
</feature>
<comment type="similarity">
    <text evidence="2">Belongs to the fucolectin family.</text>
</comment>
<reference evidence="11" key="1">
    <citation type="submission" date="2019-09" db="EMBL/GenBank/DDBJ databases">
        <title>Organ-specific transcriptomic study of the physiology of the cattle tick, Rhipicephalus microplus.</title>
        <authorList>
            <person name="Tirloni L."/>
            <person name="Braz G."/>
            <person name="Gandara A.C.P."/>
            <person name="Sabadin G.A."/>
            <person name="da Silva R.M."/>
            <person name="Guizzo M.G."/>
            <person name="Machado J.A."/>
            <person name="Costa E.P."/>
            <person name="Gomes H.F."/>
            <person name="Moraes J."/>
            <person name="Mota M.B.S."/>
            <person name="Mesquita R.D."/>
            <person name="Alvarenga P.H."/>
            <person name="Alves F."/>
            <person name="Seixas A."/>
            <person name="da Fonseca R.N."/>
            <person name="Fogaca A."/>
            <person name="Logullo C."/>
            <person name="Tanaka A."/>
            <person name="Daffre S."/>
            <person name="Termignoni C."/>
            <person name="Vaz I.S.Jr."/>
            <person name="Oliveira P.L."/>
            <person name="Ribeiro J.M."/>
        </authorList>
    </citation>
    <scope>NUCLEOTIDE SEQUENCE</scope>
    <source>
        <strain evidence="11">Porto Alegre</strain>
    </source>
</reference>
<evidence type="ECO:0000256" key="7">
    <source>
        <dbReference type="ARBA" id="ARBA00023157"/>
    </source>
</evidence>
<feature type="domain" description="Sushi" evidence="10">
    <location>
        <begin position="17"/>
        <end position="79"/>
    </location>
</feature>
<dbReference type="InterPro" id="IPR008979">
    <property type="entry name" value="Galactose-bd-like_sf"/>
</dbReference>
<dbReference type="GO" id="GO:0046872">
    <property type="term" value="F:metal ion binding"/>
    <property type="evidence" value="ECO:0007669"/>
    <property type="project" value="UniProtKB-KW"/>
</dbReference>
<keyword evidence="9" id="KW-0732">Signal</keyword>
<accession>A0A6M2D3Y7</accession>
<dbReference type="PROSITE" id="PS50923">
    <property type="entry name" value="SUSHI"/>
    <property type="match status" value="1"/>
</dbReference>
<evidence type="ECO:0000313" key="11">
    <source>
        <dbReference type="EMBL" id="NOV39977.1"/>
    </source>
</evidence>
<evidence type="ECO:0000256" key="4">
    <source>
        <dbReference type="ARBA" id="ARBA00022723"/>
    </source>
</evidence>
<dbReference type="AlphaFoldDB" id="A0A6M2D3Y7"/>
<dbReference type="EMBL" id="GHWJ01007240">
    <property type="protein sequence ID" value="NOV39977.1"/>
    <property type="molecule type" value="Transcribed_RNA"/>
</dbReference>
<keyword evidence="7" id="KW-1015">Disulfide bond</keyword>
<feature type="chain" id="PRO_5026803135" evidence="9">
    <location>
        <begin position="19"/>
        <end position="340"/>
    </location>
</feature>
<comment type="caution">
    <text evidence="8">Lacks conserved residue(s) required for the propagation of feature annotation.</text>
</comment>
<protein>
    <submittedName>
        <fullName evidence="11">Putative conserved secreted protein ovary overexpressed</fullName>
    </submittedName>
</protein>
<comment type="subunit">
    <text evidence="3">Homotrimer.</text>
</comment>
<evidence type="ECO:0000256" key="5">
    <source>
        <dbReference type="ARBA" id="ARBA00022734"/>
    </source>
</evidence>
<dbReference type="VEuPathDB" id="VectorBase:LOC119177095"/>
<dbReference type="GO" id="GO:0042806">
    <property type="term" value="F:fucose binding"/>
    <property type="evidence" value="ECO:0007669"/>
    <property type="project" value="UniProtKB-ARBA"/>
</dbReference>
<keyword evidence="5" id="KW-0430">Lectin</keyword>
<evidence type="ECO:0000256" key="2">
    <source>
        <dbReference type="ARBA" id="ARBA00010147"/>
    </source>
</evidence>
<dbReference type="OrthoDB" id="547680at2759"/>
<keyword evidence="6" id="KW-0106">Calcium</keyword>
<evidence type="ECO:0000256" key="6">
    <source>
        <dbReference type="ARBA" id="ARBA00022837"/>
    </source>
</evidence>
<dbReference type="GO" id="GO:0010185">
    <property type="term" value="P:regulation of cellular defense response"/>
    <property type="evidence" value="ECO:0007669"/>
    <property type="project" value="UniProtKB-ARBA"/>
</dbReference>
<dbReference type="PANTHER" id="PTHR45713:SF6">
    <property type="entry name" value="F5_8 TYPE C DOMAIN-CONTAINING PROTEIN"/>
    <property type="match status" value="1"/>
</dbReference>
<organism evidence="11">
    <name type="scientific">Rhipicephalus microplus</name>
    <name type="common">Cattle tick</name>
    <name type="synonym">Boophilus microplus</name>
    <dbReference type="NCBI Taxonomy" id="6941"/>
    <lineage>
        <taxon>Eukaryota</taxon>
        <taxon>Metazoa</taxon>
        <taxon>Ecdysozoa</taxon>
        <taxon>Arthropoda</taxon>
        <taxon>Chelicerata</taxon>
        <taxon>Arachnida</taxon>
        <taxon>Acari</taxon>
        <taxon>Parasitiformes</taxon>
        <taxon>Ixodida</taxon>
        <taxon>Ixodoidea</taxon>
        <taxon>Ixodidae</taxon>
        <taxon>Rhipicephalinae</taxon>
        <taxon>Rhipicephalus</taxon>
        <taxon>Boophilus</taxon>
    </lineage>
</organism>
<evidence type="ECO:0000256" key="1">
    <source>
        <dbReference type="ARBA" id="ARBA00002219"/>
    </source>
</evidence>
<dbReference type="PANTHER" id="PTHR45713">
    <property type="entry name" value="FTP DOMAIN-CONTAINING PROTEIN"/>
    <property type="match status" value="1"/>
</dbReference>
<dbReference type="Pfam" id="PF00084">
    <property type="entry name" value="Sushi"/>
    <property type="match status" value="1"/>
</dbReference>
<dbReference type="SMART" id="SM00607">
    <property type="entry name" value="FTP"/>
    <property type="match status" value="1"/>
</dbReference>
<evidence type="ECO:0000259" key="10">
    <source>
        <dbReference type="PROSITE" id="PS50923"/>
    </source>
</evidence>
<sequence>MTNITLLLLLFLVERMLCCPLPDLPRNVVYAQEEIPKNVTAGTEVKYACKKGFQMLGRNHRVCLTSGLWHPQGLPYCVADVAVAKEVHSSQPLSDPQLAMDGNRTTCGVTLTHLSPWFMVDLRYALPISLVKLDLPASAVAVSLMVRVGNSSTAFHNSVCNVFNGYVKPGRSLYLPCSSADHGRFVSFHINEFGSLSICEIAVYSEVVNVEDMEVTTVHSSDTPTQPPSPKGGGLGLKGLTGIGLGVFVLIAPICCCCCCQRCTKCCFKRARVNRVLTGVENNVFVVCEHPMSHMYANSWNDLRRDGTVPTGASGATARLKDVRTLSPADSFSDVDLSSP</sequence>
<dbReference type="InterPro" id="IPR051941">
    <property type="entry name" value="BG_Antigen-Binding_Lectin"/>
</dbReference>